<dbReference type="GO" id="GO:0005524">
    <property type="term" value="F:ATP binding"/>
    <property type="evidence" value="ECO:0007669"/>
    <property type="project" value="UniProtKB-KW"/>
</dbReference>
<dbReference type="AlphaFoldDB" id="A0A519BH35"/>
<gene>
    <name evidence="5" type="ORF">EVJ46_06105</name>
</gene>
<dbReference type="PANTHER" id="PTHR43788:SF6">
    <property type="entry name" value="DNA HELICASE B"/>
    <property type="match status" value="1"/>
</dbReference>
<evidence type="ECO:0000259" key="4">
    <source>
        <dbReference type="SMART" id="SM00382"/>
    </source>
</evidence>
<dbReference type="InterPro" id="IPR014862">
    <property type="entry name" value="TrwC"/>
</dbReference>
<protein>
    <recommendedName>
        <fullName evidence="4">AAA+ ATPase domain-containing protein</fullName>
    </recommendedName>
</protein>
<dbReference type="CDD" id="cd17933">
    <property type="entry name" value="DEXSc_RecD-like"/>
    <property type="match status" value="1"/>
</dbReference>
<dbReference type="NCBIfam" id="NF041492">
    <property type="entry name" value="MobF"/>
    <property type="match status" value="1"/>
</dbReference>
<evidence type="ECO:0000256" key="1">
    <source>
        <dbReference type="ARBA" id="ARBA00022741"/>
    </source>
</evidence>
<dbReference type="InterPro" id="IPR027417">
    <property type="entry name" value="P-loop_NTPase"/>
</dbReference>
<feature type="region of interest" description="Disordered" evidence="3">
    <location>
        <begin position="949"/>
        <end position="982"/>
    </location>
</feature>
<reference evidence="5 6" key="1">
    <citation type="journal article" date="2019" name="ISME J.">
        <title>Insights into ecological role of a new deltaproteobacterial order Candidatus Acidulodesulfobacterales by metagenomics and metatranscriptomics.</title>
        <authorList>
            <person name="Tan S."/>
            <person name="Liu J."/>
            <person name="Fang Y."/>
            <person name="Hedlund B.P."/>
            <person name="Lian Z.H."/>
            <person name="Huang L.Y."/>
            <person name="Li J.T."/>
            <person name="Huang L.N."/>
            <person name="Li W.J."/>
            <person name="Jiang H.C."/>
            <person name="Dong H.L."/>
            <person name="Shu W.S."/>
        </authorList>
    </citation>
    <scope>NUCLEOTIDE SEQUENCE [LARGE SCALE GENOMIC DNA]</scope>
    <source>
        <strain evidence="5">AP2</strain>
    </source>
</reference>
<feature type="domain" description="AAA+ ATPase" evidence="4">
    <location>
        <begin position="465"/>
        <end position="598"/>
    </location>
</feature>
<dbReference type="PANTHER" id="PTHR43788">
    <property type="entry name" value="DNA2/NAM7 HELICASE FAMILY MEMBER"/>
    <property type="match status" value="1"/>
</dbReference>
<keyword evidence="2" id="KW-0067">ATP-binding</keyword>
<dbReference type="Gene3D" id="3.40.50.300">
    <property type="entry name" value="P-loop containing nucleotide triphosphate hydrolases"/>
    <property type="match status" value="2"/>
</dbReference>
<dbReference type="Proteomes" id="UP000316562">
    <property type="component" value="Unassembled WGS sequence"/>
</dbReference>
<comment type="caution">
    <text evidence="5">The sequence shown here is derived from an EMBL/GenBank/DDBJ whole genome shotgun (WGS) entry which is preliminary data.</text>
</comment>
<dbReference type="Pfam" id="PF13604">
    <property type="entry name" value="AAA_30"/>
    <property type="match status" value="1"/>
</dbReference>
<keyword evidence="1" id="KW-0547">Nucleotide-binding</keyword>
<dbReference type="InterPro" id="IPR003593">
    <property type="entry name" value="AAA+_ATPase"/>
</dbReference>
<dbReference type="EMBL" id="SGBC01000002">
    <property type="protein sequence ID" value="RZD16578.1"/>
    <property type="molecule type" value="Genomic_DNA"/>
</dbReference>
<dbReference type="GO" id="GO:0003678">
    <property type="term" value="F:DNA helicase activity"/>
    <property type="evidence" value="ECO:0007669"/>
    <property type="project" value="UniProtKB-ARBA"/>
</dbReference>
<feature type="compositionally biased region" description="Basic and acidic residues" evidence="3">
    <location>
        <begin position="949"/>
        <end position="976"/>
    </location>
</feature>
<dbReference type="Pfam" id="PF08751">
    <property type="entry name" value="TrwC"/>
    <property type="match status" value="1"/>
</dbReference>
<accession>A0A519BH35</accession>
<dbReference type="SMART" id="SM00382">
    <property type="entry name" value="AAA"/>
    <property type="match status" value="1"/>
</dbReference>
<name>A0A519BH35_ACIG2</name>
<evidence type="ECO:0000313" key="5">
    <source>
        <dbReference type="EMBL" id="RZD16578.1"/>
    </source>
</evidence>
<evidence type="ECO:0000313" key="6">
    <source>
        <dbReference type="Proteomes" id="UP000316562"/>
    </source>
</evidence>
<evidence type="ECO:0000256" key="2">
    <source>
        <dbReference type="ARBA" id="ARBA00022840"/>
    </source>
</evidence>
<organism evidence="5 6">
    <name type="scientific">Acididesulfobacter guangdongensis</name>
    <dbReference type="NCBI Taxonomy" id="2597225"/>
    <lineage>
        <taxon>Bacteria</taxon>
        <taxon>Deltaproteobacteria</taxon>
        <taxon>Candidatus Acidulodesulfobacterales</taxon>
        <taxon>Candidatus Acididesulfobacter</taxon>
    </lineage>
</organism>
<sequence>MLTLGGIDEKLTPKIAEDYFQKEKEQFELEEYYSNQNSETFYGGLANKFVGEQILEPSKTSLTGEKHVSLKSGRTFREFLNGKDSIDMTFTAPKSVSVMIELTKDEQLRKKMIEIHENAACGAMRYVEENLAYTRLSHREGGKKVYDPVYPGKMEYAAFLHHDTREKDPDIHSHFIVPKRLYVRGQEYALEVGRSIPQTRGRNILDNKKRLGEYYRALEINQLRQNDISVKVTDYKNFFFEVEGVEQKTLETFSKRSEQIKNEFDKIKDVADGNEAEVKARIALETRKRKDSSVPLSDLRTKWEAESPQKDVVPVIKSVKLAGADDIDAALKSATAKLTENRAQMSDLDLRVTAMKHLIYNDLKFNEEDINLKIKEMFKRRELVKLDPDGFFLTTKEIRMAEIKIQSFSKNTFEKYDGIVEKNSAKTEIGEWEKKAAEIFKKEKGKDFALTADQKKVLEALLTTKNGVTVIQGDAGTGKTTLLKAFHEITKERGVQLAGLSTTGKAVKEIVEQSMIDSKTIDSHILQGKNIKEFTDANGKKIYIVDESSMNATLKIKEVIELAEKENARVILIGDIKQLASIQAGGMFERLQKSKNVTFVEMHESIRQTDLFLKEAVKTIAKGKIKDGMKMLDEKNMIHVFENKEVLYESITDAFVKEGNLENFILSSQNKDRYELNKITREKLKNAGAIAKEDFQMKIREGKNIGDEDKKNFWNYEKGDIVLRGKHTYEIKNVDFENKSVIAVDKFSGQEILMSGNKLKANQVYIEAERKFSKGDKIIFLKNDYHIEVVNNGLDKKEYGVQNGLSGLIKNIESLGNDNYKIEVDIGKGKTVNFETKDYNYFTHGYAITSYKSQGQTAEKVYIYSDRTTKNEFYVNVSRAKQNIEIFTMDKTLLFKTALKDDRQVDSITFENRNYKNYSIVENILNQMKKIDTSIPSIKELKETFERENLRKEFQKPKTEKKEKTFSREKPAESKKISRKQI</sequence>
<dbReference type="InterPro" id="IPR050534">
    <property type="entry name" value="Coronavir_polyprotein_1ab"/>
</dbReference>
<dbReference type="CDD" id="cd18809">
    <property type="entry name" value="SF1_C_RecD"/>
    <property type="match status" value="1"/>
</dbReference>
<dbReference type="SUPFAM" id="SSF52540">
    <property type="entry name" value="P-loop containing nucleoside triphosphate hydrolases"/>
    <property type="match status" value="2"/>
</dbReference>
<evidence type="ECO:0000256" key="3">
    <source>
        <dbReference type="SAM" id="MobiDB-lite"/>
    </source>
</evidence>
<proteinExistence type="predicted"/>
<dbReference type="SUPFAM" id="SSF55464">
    <property type="entry name" value="Origin of replication-binding domain, RBD-like"/>
    <property type="match status" value="1"/>
</dbReference>